<keyword evidence="1" id="KW-0812">Transmembrane</keyword>
<accession>A0A1F5G1D0</accession>
<evidence type="ECO:0008006" key="4">
    <source>
        <dbReference type="Google" id="ProtNLM"/>
    </source>
</evidence>
<feature type="transmembrane region" description="Helical" evidence="1">
    <location>
        <begin position="79"/>
        <end position="97"/>
    </location>
</feature>
<evidence type="ECO:0000256" key="1">
    <source>
        <dbReference type="SAM" id="Phobius"/>
    </source>
</evidence>
<sequence length="146" mass="17047">MKIIIFLFLAITIIFQQAPKWPVCDIYAAQRAVKPRIFFEKAIDGKNQPVFITRFFHNKIGIFASEVAKCYFKVIAPNAMYAGAGIFGVIFEIYLAYKLVLWKKWYILIILLLLPFAPFFNIFENQIYYMHKLFALFGLAVFAIKK</sequence>
<protein>
    <recommendedName>
        <fullName evidence="4">Glycosyltransferase RgtA/B/C/D-like domain-containing protein</fullName>
    </recommendedName>
</protein>
<comment type="caution">
    <text evidence="2">The sequence shown here is derived from an EMBL/GenBank/DDBJ whole genome shotgun (WGS) entry which is preliminary data.</text>
</comment>
<dbReference type="AlphaFoldDB" id="A0A1F5G1D0"/>
<organism evidence="2 3">
    <name type="scientific">Candidatus Curtissbacteria bacterium RIFCSPHIGHO2_01_FULL_41_13</name>
    <dbReference type="NCBI Taxonomy" id="1797745"/>
    <lineage>
        <taxon>Bacteria</taxon>
        <taxon>Candidatus Curtissiibacteriota</taxon>
    </lineage>
</organism>
<feature type="transmembrane region" description="Helical" evidence="1">
    <location>
        <begin position="104"/>
        <end position="121"/>
    </location>
</feature>
<evidence type="ECO:0000313" key="2">
    <source>
        <dbReference type="EMBL" id="OGD85681.1"/>
    </source>
</evidence>
<gene>
    <name evidence="2" type="ORF">A2696_00610</name>
</gene>
<feature type="transmembrane region" description="Helical" evidence="1">
    <location>
        <begin position="127"/>
        <end position="144"/>
    </location>
</feature>
<dbReference type="EMBL" id="MFBA01000017">
    <property type="protein sequence ID" value="OGD85681.1"/>
    <property type="molecule type" value="Genomic_DNA"/>
</dbReference>
<keyword evidence="1" id="KW-1133">Transmembrane helix</keyword>
<name>A0A1F5G1D0_9BACT</name>
<evidence type="ECO:0000313" key="3">
    <source>
        <dbReference type="Proteomes" id="UP000177069"/>
    </source>
</evidence>
<proteinExistence type="predicted"/>
<dbReference type="Proteomes" id="UP000177069">
    <property type="component" value="Unassembled WGS sequence"/>
</dbReference>
<keyword evidence="1" id="KW-0472">Membrane</keyword>
<reference evidence="2 3" key="1">
    <citation type="journal article" date="2016" name="Nat. Commun.">
        <title>Thousands of microbial genomes shed light on interconnected biogeochemical processes in an aquifer system.</title>
        <authorList>
            <person name="Anantharaman K."/>
            <person name="Brown C.T."/>
            <person name="Hug L.A."/>
            <person name="Sharon I."/>
            <person name="Castelle C.J."/>
            <person name="Probst A.J."/>
            <person name="Thomas B.C."/>
            <person name="Singh A."/>
            <person name="Wilkins M.J."/>
            <person name="Karaoz U."/>
            <person name="Brodie E.L."/>
            <person name="Williams K.H."/>
            <person name="Hubbard S.S."/>
            <person name="Banfield J.F."/>
        </authorList>
    </citation>
    <scope>NUCLEOTIDE SEQUENCE [LARGE SCALE GENOMIC DNA]</scope>
</reference>